<feature type="signal peptide" evidence="2">
    <location>
        <begin position="1"/>
        <end position="21"/>
    </location>
</feature>
<sequence>MKKIIVFMMLVFIIIAGCSNKSDTSTEKTGAETKEKQEKSLSNEQASKQPVLKYLKEGSSNAYIKTPGFGPDKASKINAITKKMQKSIADKREWFETYVSKAKKGEPLPYHSNFGITKEEYGILLDMQNHMKLIKTRETPITIKEKGDQLILTAEKTKTLKTITFDLKNNTVKTDFGTLKYDGKIKPSKGQTVTGE</sequence>
<feature type="compositionally biased region" description="Basic and acidic residues" evidence="1">
    <location>
        <begin position="24"/>
        <end position="41"/>
    </location>
</feature>
<evidence type="ECO:0000313" key="4">
    <source>
        <dbReference type="Proteomes" id="UP001211894"/>
    </source>
</evidence>
<organism evidence="3 4">
    <name type="scientific">Bacillus changyiensis</name>
    <dbReference type="NCBI Taxonomy" id="3004103"/>
    <lineage>
        <taxon>Bacteria</taxon>
        <taxon>Bacillati</taxon>
        <taxon>Bacillota</taxon>
        <taxon>Bacilli</taxon>
        <taxon>Bacillales</taxon>
        <taxon>Bacillaceae</taxon>
        <taxon>Bacillus</taxon>
    </lineage>
</organism>
<proteinExistence type="predicted"/>
<dbReference type="EMBL" id="JAQKAB010000008">
    <property type="protein sequence ID" value="MDA7027527.1"/>
    <property type="molecule type" value="Genomic_DNA"/>
</dbReference>
<feature type="chain" id="PRO_5047372916" description="Lipoprotein" evidence="2">
    <location>
        <begin position="22"/>
        <end position="196"/>
    </location>
</feature>
<evidence type="ECO:0000256" key="1">
    <source>
        <dbReference type="SAM" id="MobiDB-lite"/>
    </source>
</evidence>
<accession>A0ABT4X5F3</accession>
<evidence type="ECO:0008006" key="5">
    <source>
        <dbReference type="Google" id="ProtNLM"/>
    </source>
</evidence>
<feature type="region of interest" description="Disordered" evidence="1">
    <location>
        <begin position="22"/>
        <end position="47"/>
    </location>
</feature>
<dbReference type="PROSITE" id="PS51257">
    <property type="entry name" value="PROKAR_LIPOPROTEIN"/>
    <property type="match status" value="1"/>
</dbReference>
<protein>
    <recommendedName>
        <fullName evidence="5">Lipoprotein</fullName>
    </recommendedName>
</protein>
<gene>
    <name evidence="3" type="ORF">PJ311_13125</name>
</gene>
<keyword evidence="2" id="KW-0732">Signal</keyword>
<reference evidence="3 4" key="1">
    <citation type="submission" date="2023-01" db="EMBL/GenBank/DDBJ databases">
        <title>Bacillus changyiensis sp. nov., isolated from a coastal deposit.</title>
        <authorList>
            <person name="Xiao G."/>
            <person name="Lai Q."/>
            <person name="Hu Z."/>
            <person name="Shao Z."/>
        </authorList>
    </citation>
    <scope>NUCLEOTIDE SEQUENCE [LARGE SCALE GENOMIC DNA]</scope>
    <source>
        <strain evidence="3 4">CLL-7-23</strain>
    </source>
</reference>
<dbReference type="Proteomes" id="UP001211894">
    <property type="component" value="Unassembled WGS sequence"/>
</dbReference>
<comment type="caution">
    <text evidence="3">The sequence shown here is derived from an EMBL/GenBank/DDBJ whole genome shotgun (WGS) entry which is preliminary data.</text>
</comment>
<evidence type="ECO:0000256" key="2">
    <source>
        <dbReference type="SAM" id="SignalP"/>
    </source>
</evidence>
<dbReference type="RefSeq" id="WP_271341364.1">
    <property type="nucleotide sequence ID" value="NZ_JAQKAB010000008.1"/>
</dbReference>
<evidence type="ECO:0000313" key="3">
    <source>
        <dbReference type="EMBL" id="MDA7027527.1"/>
    </source>
</evidence>
<keyword evidence="4" id="KW-1185">Reference proteome</keyword>
<name>A0ABT4X5F3_9BACI</name>